<dbReference type="EMBL" id="BJMM01000006">
    <property type="protein sequence ID" value="GEB49136.1"/>
    <property type="molecule type" value="Genomic_DNA"/>
</dbReference>
<name>A0A4Y3QUP6_STRCI</name>
<organism evidence="1 2">
    <name type="scientific">Streptomyces cacaoi</name>
    <dbReference type="NCBI Taxonomy" id="1898"/>
    <lineage>
        <taxon>Bacteria</taxon>
        <taxon>Bacillati</taxon>
        <taxon>Actinomycetota</taxon>
        <taxon>Actinomycetes</taxon>
        <taxon>Kitasatosporales</taxon>
        <taxon>Streptomycetaceae</taxon>
        <taxon>Streptomyces</taxon>
    </lineage>
</organism>
<keyword evidence="2" id="KW-1185">Reference proteome</keyword>
<comment type="caution">
    <text evidence="1">The sequence shown here is derived from an EMBL/GenBank/DDBJ whole genome shotgun (WGS) entry which is preliminary data.</text>
</comment>
<dbReference type="AlphaFoldDB" id="A0A4Y3QUP6"/>
<proteinExistence type="predicted"/>
<evidence type="ECO:0000313" key="1">
    <source>
        <dbReference type="EMBL" id="GEB49136.1"/>
    </source>
</evidence>
<reference evidence="1 2" key="1">
    <citation type="submission" date="2019-06" db="EMBL/GenBank/DDBJ databases">
        <title>Whole genome shotgun sequence of Streptomyces cacaoi subsp. cacaoi NBRC 12748.</title>
        <authorList>
            <person name="Hosoyama A."/>
            <person name="Uohara A."/>
            <person name="Ohji S."/>
            <person name="Ichikawa N."/>
        </authorList>
    </citation>
    <scope>NUCLEOTIDE SEQUENCE [LARGE SCALE GENOMIC DNA]</scope>
    <source>
        <strain evidence="1 2">NBRC 12748</strain>
    </source>
</reference>
<gene>
    <name evidence="1" type="ORF">SCA03_16870</name>
</gene>
<evidence type="ECO:0000313" key="2">
    <source>
        <dbReference type="Proteomes" id="UP000319210"/>
    </source>
</evidence>
<dbReference type="Proteomes" id="UP000319210">
    <property type="component" value="Unassembled WGS sequence"/>
</dbReference>
<accession>A0A4Y3QUP6</accession>
<sequence>MATKRWWVLGCVVLVVAASALAVAQLRKRDFQAICDGAVRGGSLRYAIGDGGIKASDVDELDSELPFGRLSECRASAEDDSTGLTVAVGNLESSSLMSELSGHRDLTGLSGTSAPMGGGWPGVLTVKNKDIAYATVVLKCGRSAPHEGILVNVKQMLVEGEGNFSSDKRKRLKLAQSGAAIASDVSKKWECGSQLGGEVDRAPDDVAVNKPLPLSQATGTCRAMRPLAATAKKWGITRAASTGSDSRAPAQDCVLSNSKGDRVYRLSALYGPLEAGFRKSSSSLFQVSGKAGRKEKNPGWAWAGAKCPDGSDAALFTASSIEHSKENKRLIVGAEFETKMLGAFARDLGGRRGCDDPSLPTG</sequence>
<protein>
    <submittedName>
        <fullName evidence="1">Uncharacterized protein</fullName>
    </submittedName>
</protein>